<dbReference type="EMBL" id="PJQM01000772">
    <property type="protein sequence ID" value="RCI04147.1"/>
    <property type="molecule type" value="Genomic_DNA"/>
</dbReference>
<feature type="region of interest" description="Disordered" evidence="1">
    <location>
        <begin position="16"/>
        <end position="37"/>
    </location>
</feature>
<dbReference type="AlphaFoldDB" id="A0A367KPS0"/>
<evidence type="ECO:0000259" key="2">
    <source>
        <dbReference type="Pfam" id="PF13649"/>
    </source>
</evidence>
<dbReference type="InterPro" id="IPR041698">
    <property type="entry name" value="Methyltransf_25"/>
</dbReference>
<protein>
    <recommendedName>
        <fullName evidence="2">Methyltransferase domain-containing protein</fullName>
    </recommendedName>
</protein>
<name>A0A367KPS0_RHIST</name>
<dbReference type="Proteomes" id="UP000253551">
    <property type="component" value="Unassembled WGS sequence"/>
</dbReference>
<sequence length="328" mass="37086">MGNCVTTLLVAKTKLQPRKSSTNQQTKTTTRMENPIDTLDPTGVLNYTTINSFREFHNEKASTYWLPKDEDEQKRLTGQHFAIKEMLEGNVLKKVRDGISFDEGISVLDVGCGSGVWIMDMIDEYPRCTYHGCDIVDAINKNISIDQFTFNQGNVVKGLPYPDNTFDFVCMRLLVAALREEEWPIAIKELIRVTKPGGMIQSTEIDITLPKDKSSSHYKFVNALSSLSISKGQNPRIALELERLFSENDNITVIQSEYRRCNMNSNTSTAKKFIWDTIEMSKSTLNHIGPIIGLNGKEDALNFMRDLKQSLPHTDYNVCVKSIALQKS</sequence>
<evidence type="ECO:0000256" key="1">
    <source>
        <dbReference type="SAM" id="MobiDB-lite"/>
    </source>
</evidence>
<organism evidence="3 4">
    <name type="scientific">Rhizopus stolonifer</name>
    <name type="common">Rhizopus nigricans</name>
    <dbReference type="NCBI Taxonomy" id="4846"/>
    <lineage>
        <taxon>Eukaryota</taxon>
        <taxon>Fungi</taxon>
        <taxon>Fungi incertae sedis</taxon>
        <taxon>Mucoromycota</taxon>
        <taxon>Mucoromycotina</taxon>
        <taxon>Mucoromycetes</taxon>
        <taxon>Mucorales</taxon>
        <taxon>Mucorineae</taxon>
        <taxon>Rhizopodaceae</taxon>
        <taxon>Rhizopus</taxon>
    </lineage>
</organism>
<feature type="domain" description="Methyltransferase" evidence="2">
    <location>
        <begin position="107"/>
        <end position="198"/>
    </location>
</feature>
<dbReference type="PANTHER" id="PTHR43591:SF24">
    <property type="entry name" value="2-METHOXY-6-POLYPRENYL-1,4-BENZOQUINOL METHYLASE, MITOCHONDRIAL"/>
    <property type="match status" value="1"/>
</dbReference>
<dbReference type="PANTHER" id="PTHR43591">
    <property type="entry name" value="METHYLTRANSFERASE"/>
    <property type="match status" value="1"/>
</dbReference>
<evidence type="ECO:0000313" key="4">
    <source>
        <dbReference type="Proteomes" id="UP000253551"/>
    </source>
</evidence>
<proteinExistence type="predicted"/>
<dbReference type="InterPro" id="IPR029063">
    <property type="entry name" value="SAM-dependent_MTases_sf"/>
</dbReference>
<comment type="caution">
    <text evidence="3">The sequence shown here is derived from an EMBL/GenBank/DDBJ whole genome shotgun (WGS) entry which is preliminary data.</text>
</comment>
<dbReference type="SUPFAM" id="SSF53335">
    <property type="entry name" value="S-adenosyl-L-methionine-dependent methyltransferases"/>
    <property type="match status" value="1"/>
</dbReference>
<dbReference type="Gene3D" id="3.40.50.150">
    <property type="entry name" value="Vaccinia Virus protein VP39"/>
    <property type="match status" value="1"/>
</dbReference>
<accession>A0A367KPS0</accession>
<gene>
    <name evidence="3" type="ORF">CU098_006355</name>
</gene>
<keyword evidence="4" id="KW-1185">Reference proteome</keyword>
<feature type="compositionally biased region" description="Low complexity" evidence="1">
    <location>
        <begin position="18"/>
        <end position="31"/>
    </location>
</feature>
<evidence type="ECO:0000313" key="3">
    <source>
        <dbReference type="EMBL" id="RCI04147.1"/>
    </source>
</evidence>
<dbReference type="CDD" id="cd02440">
    <property type="entry name" value="AdoMet_MTases"/>
    <property type="match status" value="1"/>
</dbReference>
<dbReference type="GO" id="GO:0008168">
    <property type="term" value="F:methyltransferase activity"/>
    <property type="evidence" value="ECO:0007669"/>
    <property type="project" value="TreeGrafter"/>
</dbReference>
<dbReference type="STRING" id="4846.A0A367KPS0"/>
<dbReference type="Pfam" id="PF13649">
    <property type="entry name" value="Methyltransf_25"/>
    <property type="match status" value="1"/>
</dbReference>
<reference evidence="3 4" key="1">
    <citation type="journal article" date="2018" name="G3 (Bethesda)">
        <title>Phylogenetic and Phylogenomic Definition of Rhizopus Species.</title>
        <authorList>
            <person name="Gryganskyi A.P."/>
            <person name="Golan J."/>
            <person name="Dolatabadi S."/>
            <person name="Mondo S."/>
            <person name="Robb S."/>
            <person name="Idnurm A."/>
            <person name="Muszewska A."/>
            <person name="Steczkiewicz K."/>
            <person name="Masonjones S."/>
            <person name="Liao H.L."/>
            <person name="Gajdeczka M.T."/>
            <person name="Anike F."/>
            <person name="Vuek A."/>
            <person name="Anishchenko I.M."/>
            <person name="Voigt K."/>
            <person name="de Hoog G.S."/>
            <person name="Smith M.E."/>
            <person name="Heitman J."/>
            <person name="Vilgalys R."/>
            <person name="Stajich J.E."/>
        </authorList>
    </citation>
    <scope>NUCLEOTIDE SEQUENCE [LARGE SCALE GENOMIC DNA]</scope>
    <source>
        <strain evidence="3 4">LSU 92-RS-03</strain>
    </source>
</reference>
<dbReference type="OrthoDB" id="2013972at2759"/>